<protein>
    <recommendedName>
        <fullName evidence="2">Protein phosphatase</fullName>
        <ecNumber evidence="2">3.1.3.16</ecNumber>
    </recommendedName>
</protein>
<evidence type="ECO:0000313" key="6">
    <source>
        <dbReference type="EMBL" id="ACO61003.1"/>
    </source>
</evidence>
<dbReference type="PANTHER" id="PTHR12320:SF1">
    <property type="entry name" value="PROTEIN PHOSPHATASE PTC7 HOMOLOG"/>
    <property type="match status" value="1"/>
</dbReference>
<dbReference type="OMA" id="WFGEADC"/>
<feature type="region of interest" description="Disordered" evidence="3">
    <location>
        <begin position="20"/>
        <end position="64"/>
    </location>
</feature>
<dbReference type="Pfam" id="PF01477">
    <property type="entry name" value="PLAT"/>
    <property type="match status" value="1"/>
</dbReference>
<keyword evidence="2" id="KW-0479">Metal-binding</keyword>
<comment type="caution">
    <text evidence="1">Lacks conserved residue(s) required for the propagation of feature annotation.</text>
</comment>
<dbReference type="PANTHER" id="PTHR12320">
    <property type="entry name" value="PROTEIN PHOSPHATASE 2C"/>
    <property type="match status" value="1"/>
</dbReference>
<proteinExistence type="inferred from homology"/>
<reference evidence="6 7" key="1">
    <citation type="journal article" date="2009" name="Science">
        <title>Green evolution and dynamic adaptations revealed by genomes of the marine picoeukaryotes Micromonas.</title>
        <authorList>
            <person name="Worden A.Z."/>
            <person name="Lee J.H."/>
            <person name="Mock T."/>
            <person name="Rouze P."/>
            <person name="Simmons M.P."/>
            <person name="Aerts A.L."/>
            <person name="Allen A.E."/>
            <person name="Cuvelier M.L."/>
            <person name="Derelle E."/>
            <person name="Everett M.V."/>
            <person name="Foulon E."/>
            <person name="Grimwood J."/>
            <person name="Gundlach H."/>
            <person name="Henrissat B."/>
            <person name="Napoli C."/>
            <person name="McDonald S.M."/>
            <person name="Parker M.S."/>
            <person name="Rombauts S."/>
            <person name="Salamov A."/>
            <person name="Von Dassow P."/>
            <person name="Badger J.H."/>
            <person name="Coutinho P.M."/>
            <person name="Demir E."/>
            <person name="Dubchak I."/>
            <person name="Gentemann C."/>
            <person name="Eikrem W."/>
            <person name="Gready J.E."/>
            <person name="John U."/>
            <person name="Lanier W."/>
            <person name="Lindquist E.A."/>
            <person name="Lucas S."/>
            <person name="Mayer K.F."/>
            <person name="Moreau H."/>
            <person name="Not F."/>
            <person name="Otillar R."/>
            <person name="Panaud O."/>
            <person name="Pangilinan J."/>
            <person name="Paulsen I."/>
            <person name="Piegu B."/>
            <person name="Poliakov A."/>
            <person name="Robbens S."/>
            <person name="Schmutz J."/>
            <person name="Toulza E."/>
            <person name="Wyss T."/>
            <person name="Zelensky A."/>
            <person name="Zhou K."/>
            <person name="Armbrust E.V."/>
            <person name="Bhattacharya D."/>
            <person name="Goodenough U.W."/>
            <person name="Van de Peer Y."/>
            <person name="Grigoriev I.V."/>
        </authorList>
    </citation>
    <scope>NUCLEOTIDE SEQUENCE [LARGE SCALE GENOMIC DNA]</scope>
    <source>
        <strain evidence="7">RCC299 / NOUM17</strain>
    </source>
</reference>
<keyword evidence="2" id="KW-0378">Hydrolase</keyword>
<comment type="catalytic activity">
    <reaction evidence="2">
        <text>O-phospho-L-seryl-[protein] + H2O = L-seryl-[protein] + phosphate</text>
        <dbReference type="Rhea" id="RHEA:20629"/>
        <dbReference type="Rhea" id="RHEA-COMP:9863"/>
        <dbReference type="Rhea" id="RHEA-COMP:11604"/>
        <dbReference type="ChEBI" id="CHEBI:15377"/>
        <dbReference type="ChEBI" id="CHEBI:29999"/>
        <dbReference type="ChEBI" id="CHEBI:43474"/>
        <dbReference type="ChEBI" id="CHEBI:83421"/>
        <dbReference type="EC" id="3.1.3.16"/>
    </reaction>
</comment>
<keyword evidence="2" id="KW-0904">Protein phosphatase</keyword>
<keyword evidence="7" id="KW-1185">Reference proteome</keyword>
<evidence type="ECO:0000256" key="2">
    <source>
        <dbReference type="RuleBase" id="RU366020"/>
    </source>
</evidence>
<dbReference type="eggNOG" id="KOG1379">
    <property type="taxonomic scope" value="Eukaryota"/>
</dbReference>
<feature type="compositionally biased region" description="Low complexity" evidence="3">
    <location>
        <begin position="30"/>
        <end position="39"/>
    </location>
</feature>
<comment type="similarity">
    <text evidence="2">Belongs to the PP2C family.</text>
</comment>
<evidence type="ECO:0000259" key="5">
    <source>
        <dbReference type="PROSITE" id="PS51746"/>
    </source>
</evidence>
<comment type="catalytic activity">
    <reaction evidence="2">
        <text>O-phospho-L-threonyl-[protein] + H2O = L-threonyl-[protein] + phosphate</text>
        <dbReference type="Rhea" id="RHEA:47004"/>
        <dbReference type="Rhea" id="RHEA-COMP:11060"/>
        <dbReference type="Rhea" id="RHEA-COMP:11605"/>
        <dbReference type="ChEBI" id="CHEBI:15377"/>
        <dbReference type="ChEBI" id="CHEBI:30013"/>
        <dbReference type="ChEBI" id="CHEBI:43474"/>
        <dbReference type="ChEBI" id="CHEBI:61977"/>
        <dbReference type="EC" id="3.1.3.16"/>
    </reaction>
</comment>
<dbReference type="GO" id="GO:0046872">
    <property type="term" value="F:metal ion binding"/>
    <property type="evidence" value="ECO:0007669"/>
    <property type="project" value="UniProtKB-UniRule"/>
</dbReference>
<dbReference type="KEGG" id="mis:MICPUN_55827"/>
<dbReference type="GO" id="GO:0004722">
    <property type="term" value="F:protein serine/threonine phosphatase activity"/>
    <property type="evidence" value="ECO:0007669"/>
    <property type="project" value="UniProtKB-EC"/>
</dbReference>
<evidence type="ECO:0000256" key="1">
    <source>
        <dbReference type="PROSITE-ProRule" id="PRU00152"/>
    </source>
</evidence>
<keyword evidence="2" id="KW-0460">Magnesium</keyword>
<dbReference type="Gene3D" id="3.60.40.10">
    <property type="entry name" value="PPM-type phosphatase domain"/>
    <property type="match status" value="1"/>
</dbReference>
<dbReference type="InterPro" id="IPR001932">
    <property type="entry name" value="PPM-type_phosphatase-like_dom"/>
</dbReference>
<gene>
    <name evidence="6" type="ORF">MICPUN_55827</name>
</gene>
<dbReference type="InParanoid" id="C1DYU1"/>
<dbReference type="RefSeq" id="XP_002499745.1">
    <property type="nucleotide sequence ID" value="XM_002499699.1"/>
</dbReference>
<dbReference type="OrthoDB" id="60843at2759"/>
<dbReference type="CDD" id="cd00143">
    <property type="entry name" value="PP2Cc"/>
    <property type="match status" value="1"/>
</dbReference>
<feature type="domain" description="PLAT" evidence="4">
    <location>
        <begin position="120"/>
        <end position="241"/>
    </location>
</feature>
<dbReference type="PROSITE" id="PS50095">
    <property type="entry name" value="PLAT"/>
    <property type="match status" value="1"/>
</dbReference>
<accession>C1DYU1</accession>
<dbReference type="InterPro" id="IPR036392">
    <property type="entry name" value="PLAT/LH2_dom_sf"/>
</dbReference>
<dbReference type="SMART" id="SM00332">
    <property type="entry name" value="PP2Cc"/>
    <property type="match status" value="1"/>
</dbReference>
<evidence type="ECO:0000259" key="4">
    <source>
        <dbReference type="PROSITE" id="PS50095"/>
    </source>
</evidence>
<evidence type="ECO:0000313" key="7">
    <source>
        <dbReference type="Proteomes" id="UP000002009"/>
    </source>
</evidence>
<evidence type="ECO:0000256" key="3">
    <source>
        <dbReference type="SAM" id="MobiDB-lite"/>
    </source>
</evidence>
<comment type="cofactor">
    <cofactor evidence="2">
        <name>Mg(2+)</name>
        <dbReference type="ChEBI" id="CHEBI:18420"/>
    </cofactor>
</comment>
<organism evidence="6 7">
    <name type="scientific">Micromonas commoda (strain RCC299 / NOUM17 / CCMP2709)</name>
    <name type="common">Picoplanktonic green alga</name>
    <dbReference type="NCBI Taxonomy" id="296587"/>
    <lineage>
        <taxon>Eukaryota</taxon>
        <taxon>Viridiplantae</taxon>
        <taxon>Chlorophyta</taxon>
        <taxon>Mamiellophyceae</taxon>
        <taxon>Mamiellales</taxon>
        <taxon>Mamiellaceae</taxon>
        <taxon>Micromonas</taxon>
    </lineage>
</organism>
<dbReference type="SMART" id="SM00331">
    <property type="entry name" value="PP2C_SIG"/>
    <property type="match status" value="1"/>
</dbReference>
<dbReference type="SUPFAM" id="SSF49723">
    <property type="entry name" value="Lipase/lipooxygenase domain (PLAT/LH2 domain)"/>
    <property type="match status" value="1"/>
</dbReference>
<dbReference type="InterPro" id="IPR039123">
    <property type="entry name" value="PPTC7"/>
</dbReference>
<name>C1DYU1_MICCC</name>
<dbReference type="EC" id="3.1.3.16" evidence="2"/>
<dbReference type="SUPFAM" id="SSF81606">
    <property type="entry name" value="PP2C-like"/>
    <property type="match status" value="1"/>
</dbReference>
<dbReference type="Gene3D" id="2.60.60.20">
    <property type="entry name" value="PLAT/LH2 domain"/>
    <property type="match status" value="1"/>
</dbReference>
<dbReference type="InterPro" id="IPR001024">
    <property type="entry name" value="PLAT/LH2_dom"/>
</dbReference>
<dbReference type="InterPro" id="IPR036457">
    <property type="entry name" value="PPM-type-like_dom_sf"/>
</dbReference>
<keyword evidence="2" id="KW-0464">Manganese</keyword>
<feature type="domain" description="PPM-type phosphatase" evidence="5">
    <location>
        <begin position="284"/>
        <end position="558"/>
    </location>
</feature>
<dbReference type="Proteomes" id="UP000002009">
    <property type="component" value="Chromosome 2"/>
</dbReference>
<comment type="cofactor">
    <cofactor evidence="2">
        <name>Mn(2+)</name>
        <dbReference type="ChEBI" id="CHEBI:29035"/>
    </cofactor>
</comment>
<dbReference type="PROSITE" id="PS51746">
    <property type="entry name" value="PPM_2"/>
    <property type="match status" value="1"/>
</dbReference>
<dbReference type="SMART" id="SM00308">
    <property type="entry name" value="LH2"/>
    <property type="match status" value="1"/>
</dbReference>
<dbReference type="AlphaFoldDB" id="C1DYU1"/>
<dbReference type="EMBL" id="CP001323">
    <property type="protein sequence ID" value="ACO61003.1"/>
    <property type="molecule type" value="Genomic_DNA"/>
</dbReference>
<dbReference type="GeneID" id="8240940"/>
<sequence>MLRSSRLASRALTHALACTSKSAAESAPTRANVRAAAATGRRRWEPESRGGWRGQSSSSDPHLHGWSPYKGFADTANDDMGFVEVDLSMVPRPVASGPASATIDRDGDPTFASVDFGSVRHYRIEVTTAAVRGAGTSGSVEITFIGDQGVSPPISLEYATDFTPRFERGTTLPFRVTSYMDPGRLSQVQVRLIPEMSQVGHGWLLENVKVTSEETGDVSHFRSRKWFGESDCGGRDGPLSQLLAKDVCPGKRERGETRADLPVVNLTVSAAGATVPHVDKTKEGIRAVMQREWGHGGEDAYFFKSSKIEGEKNVVAFGVADGVYMWRWQGIDAGEFSRRLMGLASEVFSGFTEVKSESNEHKFEKNRPEHLLKAAYAGVREEGVQGSTTACIATIDQTHGLLRSANVGDSGFMIVRGDPGNRGVCHRSPHQEHEFGRPFQLGHHANSDTPEDAMLTAFPLEPGDIVVMGSDGLWDNLSEIEILDVIESVFQGSSASAGLGAESQGVMNRASRELVSAAYTASMDKRRTTPYSLAATEWFDMVYSGGKKDDITAVVVNVG</sequence>
<dbReference type="STRING" id="296587.C1DYU1"/>
<dbReference type="Pfam" id="PF07228">
    <property type="entry name" value="SpoIIE"/>
    <property type="match status" value="1"/>
</dbReference>